<keyword evidence="4 10" id="KW-0808">Transferase</keyword>
<dbReference type="NCBIfam" id="TIGR01133">
    <property type="entry name" value="murG"/>
    <property type="match status" value="1"/>
</dbReference>
<comment type="similarity">
    <text evidence="10">Belongs to the glycosyltransferase 28 family. MurG subfamily.</text>
</comment>
<dbReference type="GO" id="GO:0005886">
    <property type="term" value="C:plasma membrane"/>
    <property type="evidence" value="ECO:0007669"/>
    <property type="project" value="UniProtKB-SubCell"/>
</dbReference>
<evidence type="ECO:0000256" key="1">
    <source>
        <dbReference type="ARBA" id="ARBA00022475"/>
    </source>
</evidence>
<dbReference type="GO" id="GO:0051991">
    <property type="term" value="F:UDP-N-acetyl-D-glucosamine:N-acetylmuramoyl-L-alanyl-D-glutamyl-meso-2,6-diaminopimelyl-D-alanyl-D-alanine-diphosphoundecaprenol 4-beta-N-acetylglucosaminlytransferase activity"/>
    <property type="evidence" value="ECO:0007669"/>
    <property type="project" value="RHEA"/>
</dbReference>
<dbReference type="EC" id="2.4.1.227" evidence="10"/>
<dbReference type="HAMAP" id="MF_00033">
    <property type="entry name" value="MurG"/>
    <property type="match status" value="1"/>
</dbReference>
<dbReference type="InterPro" id="IPR004276">
    <property type="entry name" value="GlycoTrans_28_N"/>
</dbReference>
<dbReference type="PANTHER" id="PTHR21015:SF22">
    <property type="entry name" value="GLYCOSYLTRANSFERASE"/>
    <property type="match status" value="1"/>
</dbReference>
<evidence type="ECO:0000256" key="9">
    <source>
        <dbReference type="ARBA" id="ARBA00023316"/>
    </source>
</evidence>
<dbReference type="GO" id="GO:0008360">
    <property type="term" value="P:regulation of cell shape"/>
    <property type="evidence" value="ECO:0007669"/>
    <property type="project" value="UniProtKB-KW"/>
</dbReference>
<dbReference type="EMBL" id="LT629787">
    <property type="protein sequence ID" value="SDU22209.1"/>
    <property type="molecule type" value="Genomic_DNA"/>
</dbReference>
<feature type="binding site" evidence="10">
    <location>
        <position position="287"/>
    </location>
    <ligand>
        <name>UDP-N-acetyl-alpha-D-glucosamine</name>
        <dbReference type="ChEBI" id="CHEBI:57705"/>
    </ligand>
</feature>
<keyword evidence="7 10" id="KW-0472">Membrane</keyword>
<feature type="binding site" evidence="10">
    <location>
        <begin position="12"/>
        <end position="14"/>
    </location>
    <ligand>
        <name>UDP-N-acetyl-alpha-D-glucosamine</name>
        <dbReference type="ChEBI" id="CHEBI:57705"/>
    </ligand>
</feature>
<evidence type="ECO:0000313" key="14">
    <source>
        <dbReference type="Proteomes" id="UP000243924"/>
    </source>
</evidence>
<keyword evidence="8 10" id="KW-0131">Cell cycle</keyword>
<evidence type="ECO:0000256" key="5">
    <source>
        <dbReference type="ARBA" id="ARBA00022960"/>
    </source>
</evidence>
<keyword evidence="2 10" id="KW-0132">Cell division</keyword>
<evidence type="ECO:0000256" key="7">
    <source>
        <dbReference type="ARBA" id="ARBA00023136"/>
    </source>
</evidence>
<evidence type="ECO:0000259" key="11">
    <source>
        <dbReference type="Pfam" id="PF03033"/>
    </source>
</evidence>
<comment type="function">
    <text evidence="10">Cell wall formation. Catalyzes the transfer of a GlcNAc subunit on undecaprenyl-pyrophosphoryl-MurNAc-pentapeptide (lipid intermediate I) to form undecaprenyl-pyrophosphoryl-MurNAc-(pentapeptide)GlcNAc (lipid intermediate II).</text>
</comment>
<protein>
    <recommendedName>
        <fullName evidence="10">UDP-N-acetylglucosamine--N-acetylmuramyl-(pentapeptide) pyrophosphoryl-undecaprenol N-acetylglucosamine transferase</fullName>
        <ecNumber evidence="10">2.4.1.227</ecNumber>
    </recommendedName>
    <alternativeName>
        <fullName evidence="10">Undecaprenyl-PP-MurNAc-pentapeptide-UDPGlcNAc GlcNAc transferase</fullName>
    </alternativeName>
</protein>
<feature type="domain" description="Glycosyltransferase family 28 N-terminal" evidence="11">
    <location>
        <begin position="5"/>
        <end position="139"/>
    </location>
</feature>
<dbReference type="Gene3D" id="3.40.50.2000">
    <property type="entry name" value="Glycogen Phosphorylase B"/>
    <property type="match status" value="2"/>
</dbReference>
<feature type="domain" description="Glycosyl transferase family 28 C-terminal" evidence="12">
    <location>
        <begin position="182"/>
        <end position="344"/>
    </location>
</feature>
<reference evidence="14" key="1">
    <citation type="submission" date="2016-10" db="EMBL/GenBank/DDBJ databases">
        <authorList>
            <person name="Varghese N."/>
            <person name="Submissions S."/>
        </authorList>
    </citation>
    <scope>NUCLEOTIDE SEQUENCE [LARGE SCALE GENOMIC DNA]</scope>
    <source>
        <strain evidence="14">CECT 8338</strain>
    </source>
</reference>
<feature type="binding site" evidence="10">
    <location>
        <position position="124"/>
    </location>
    <ligand>
        <name>UDP-N-acetyl-alpha-D-glucosamine</name>
        <dbReference type="ChEBI" id="CHEBI:57705"/>
    </ligand>
</feature>
<dbReference type="AlphaFoldDB" id="A0A1H2GRW7"/>
<name>A0A1H2GRW7_9GAMM</name>
<dbReference type="Pfam" id="PF03033">
    <property type="entry name" value="Glyco_transf_28"/>
    <property type="match status" value="1"/>
</dbReference>
<keyword evidence="6 10" id="KW-0573">Peptidoglycan synthesis</keyword>
<keyword evidence="5 10" id="KW-0133">Cell shape</keyword>
<evidence type="ECO:0000256" key="6">
    <source>
        <dbReference type="ARBA" id="ARBA00022984"/>
    </source>
</evidence>
<comment type="catalytic activity">
    <reaction evidence="10">
        <text>di-trans,octa-cis-undecaprenyl diphospho-N-acetyl-alpha-D-muramoyl-L-alanyl-D-glutamyl-meso-2,6-diaminopimeloyl-D-alanyl-D-alanine + UDP-N-acetyl-alpha-D-glucosamine = di-trans,octa-cis-undecaprenyl diphospho-[N-acetyl-alpha-D-glucosaminyl-(1-&gt;4)]-N-acetyl-alpha-D-muramoyl-L-alanyl-D-glutamyl-meso-2,6-diaminopimeloyl-D-alanyl-D-alanine + UDP + H(+)</text>
        <dbReference type="Rhea" id="RHEA:31227"/>
        <dbReference type="ChEBI" id="CHEBI:15378"/>
        <dbReference type="ChEBI" id="CHEBI:57705"/>
        <dbReference type="ChEBI" id="CHEBI:58223"/>
        <dbReference type="ChEBI" id="CHEBI:61387"/>
        <dbReference type="ChEBI" id="CHEBI:61388"/>
        <dbReference type="EC" id="2.4.1.227"/>
    </reaction>
</comment>
<evidence type="ECO:0000256" key="4">
    <source>
        <dbReference type="ARBA" id="ARBA00022679"/>
    </source>
</evidence>
<keyword evidence="14" id="KW-1185">Reference proteome</keyword>
<feature type="binding site" evidence="10">
    <location>
        <position position="163"/>
    </location>
    <ligand>
        <name>UDP-N-acetyl-alpha-D-glucosamine</name>
        <dbReference type="ChEBI" id="CHEBI:57705"/>
    </ligand>
</feature>
<keyword evidence="3 10" id="KW-0328">Glycosyltransferase</keyword>
<dbReference type="SUPFAM" id="SSF53756">
    <property type="entry name" value="UDP-Glycosyltransferase/glycogen phosphorylase"/>
    <property type="match status" value="1"/>
</dbReference>
<dbReference type="CDD" id="cd03785">
    <property type="entry name" value="GT28_MurG"/>
    <property type="match status" value="1"/>
</dbReference>
<dbReference type="UniPathway" id="UPA00219"/>
<comment type="pathway">
    <text evidence="10">Cell wall biogenesis; peptidoglycan biosynthesis.</text>
</comment>
<dbReference type="Pfam" id="PF04101">
    <property type="entry name" value="Glyco_tran_28_C"/>
    <property type="match status" value="1"/>
</dbReference>
<dbReference type="GO" id="GO:0051301">
    <property type="term" value="P:cell division"/>
    <property type="evidence" value="ECO:0007669"/>
    <property type="project" value="UniProtKB-KW"/>
</dbReference>
<evidence type="ECO:0000256" key="2">
    <source>
        <dbReference type="ARBA" id="ARBA00022618"/>
    </source>
</evidence>
<sequence>MPKRVLVMAGGTGGHVFPALACARALAAQGYEVHWLGTRRGIEAELVPQAGLPIHYIDIQGLRGKSKLDLLKAPWRVSRALWQSLRLLGTLQPQVVLGAGGYVTGPGGLAAWLKRIPLVIHEQNAVVGTSNRLLAFLASRRCEGFPGSFAGDAKRRSTGNPVRDEILLVPDMGWQGERRPRLLILGGSLGALPLNRLLPQALAQLAPESRPEVVHQCGKQHLEQARAAYQEAGVHAHVEAFIADMAGAYEWADLVVCRAGALTVAELAAAGRPSLLIPLPHAIDDHQTANARYLASQGAAELLPQHGLTTDDMAQRLMTLFSHPEMLQQMAVNARQQAKPNATDDVVKACQEVARAR</sequence>
<feature type="binding site" evidence="10">
    <location>
        <position position="242"/>
    </location>
    <ligand>
        <name>UDP-N-acetyl-alpha-D-glucosamine</name>
        <dbReference type="ChEBI" id="CHEBI:57705"/>
    </ligand>
</feature>
<dbReference type="PANTHER" id="PTHR21015">
    <property type="entry name" value="UDP-N-ACETYLGLUCOSAMINE--N-ACETYLMURAMYL-(PENTAPEPTIDE) PYROPHOSPHORYL-UNDECAPRENOL N-ACETYLGLUCOSAMINE TRANSFERASE 1"/>
    <property type="match status" value="1"/>
</dbReference>
<evidence type="ECO:0000259" key="12">
    <source>
        <dbReference type="Pfam" id="PF04101"/>
    </source>
</evidence>
<gene>
    <name evidence="10" type="primary">murG</name>
    <name evidence="13" type="ORF">SAMN05216210_2496</name>
</gene>
<keyword evidence="1 10" id="KW-1003">Cell membrane</keyword>
<dbReference type="Proteomes" id="UP000243924">
    <property type="component" value="Chromosome I"/>
</dbReference>
<dbReference type="GO" id="GO:0050511">
    <property type="term" value="F:undecaprenyldiphospho-muramoylpentapeptide beta-N-acetylglucosaminyltransferase activity"/>
    <property type="evidence" value="ECO:0007669"/>
    <property type="project" value="UniProtKB-UniRule"/>
</dbReference>
<dbReference type="STRING" id="1434072.SAMN05216210_2496"/>
<dbReference type="GO" id="GO:0071555">
    <property type="term" value="P:cell wall organization"/>
    <property type="evidence" value="ECO:0007669"/>
    <property type="project" value="UniProtKB-KW"/>
</dbReference>
<dbReference type="OrthoDB" id="9808936at2"/>
<keyword evidence="9 10" id="KW-0961">Cell wall biogenesis/degradation</keyword>
<evidence type="ECO:0000256" key="8">
    <source>
        <dbReference type="ARBA" id="ARBA00023306"/>
    </source>
</evidence>
<dbReference type="GO" id="GO:0009252">
    <property type="term" value="P:peptidoglycan biosynthetic process"/>
    <property type="evidence" value="ECO:0007669"/>
    <property type="project" value="UniProtKB-UniRule"/>
</dbReference>
<evidence type="ECO:0000256" key="3">
    <source>
        <dbReference type="ARBA" id="ARBA00022676"/>
    </source>
</evidence>
<feature type="binding site" evidence="10">
    <location>
        <position position="188"/>
    </location>
    <ligand>
        <name>UDP-N-acetyl-alpha-D-glucosamine</name>
        <dbReference type="ChEBI" id="CHEBI:57705"/>
    </ligand>
</feature>
<evidence type="ECO:0000313" key="13">
    <source>
        <dbReference type="EMBL" id="SDU22209.1"/>
    </source>
</evidence>
<dbReference type="InterPro" id="IPR007235">
    <property type="entry name" value="Glyco_trans_28_C"/>
</dbReference>
<dbReference type="InterPro" id="IPR006009">
    <property type="entry name" value="GlcNAc_MurG"/>
</dbReference>
<evidence type="ECO:0000256" key="10">
    <source>
        <dbReference type="HAMAP-Rule" id="MF_00033"/>
    </source>
</evidence>
<dbReference type="RefSeq" id="WP_092387373.1">
    <property type="nucleotide sequence ID" value="NZ_LT629787.1"/>
</dbReference>
<organism evidence="13 14">
    <name type="scientific">Halopseudomonas salegens</name>
    <dbReference type="NCBI Taxonomy" id="1434072"/>
    <lineage>
        <taxon>Bacteria</taxon>
        <taxon>Pseudomonadati</taxon>
        <taxon>Pseudomonadota</taxon>
        <taxon>Gammaproteobacteria</taxon>
        <taxon>Pseudomonadales</taxon>
        <taxon>Pseudomonadaceae</taxon>
        <taxon>Halopseudomonas</taxon>
    </lineage>
</organism>
<accession>A0A1H2GRW7</accession>
<comment type="subcellular location">
    <subcellularLocation>
        <location evidence="10">Cell membrane</location>
        <topology evidence="10">Peripheral membrane protein</topology>
        <orientation evidence="10">Cytoplasmic side</orientation>
    </subcellularLocation>
</comment>
<feature type="binding site" evidence="10">
    <location>
        <begin position="261"/>
        <end position="266"/>
    </location>
    <ligand>
        <name>UDP-N-acetyl-alpha-D-glucosamine</name>
        <dbReference type="ChEBI" id="CHEBI:57705"/>
    </ligand>
</feature>
<proteinExistence type="inferred from homology"/>
<dbReference type="GO" id="GO:0005975">
    <property type="term" value="P:carbohydrate metabolic process"/>
    <property type="evidence" value="ECO:0007669"/>
    <property type="project" value="InterPro"/>
</dbReference>